<keyword evidence="1" id="KW-0472">Membrane</keyword>
<proteinExistence type="predicted"/>
<dbReference type="STRING" id="1464123.SAMN05444126_10751"/>
<organism evidence="2 3">
    <name type="scientific">Salisediminibacterium halotolerans</name>
    <dbReference type="NCBI Taxonomy" id="517425"/>
    <lineage>
        <taxon>Bacteria</taxon>
        <taxon>Bacillati</taxon>
        <taxon>Bacillota</taxon>
        <taxon>Bacilli</taxon>
        <taxon>Bacillales</taxon>
        <taxon>Bacillaceae</taxon>
        <taxon>Salisediminibacterium</taxon>
    </lineage>
</organism>
<accession>A0A1H9SKY9</accession>
<protein>
    <recommendedName>
        <fullName evidence="4">Cytochrome C and Quinol oxidase polypeptide I</fullName>
    </recommendedName>
</protein>
<evidence type="ECO:0008006" key="4">
    <source>
        <dbReference type="Google" id="ProtNLM"/>
    </source>
</evidence>
<dbReference type="Proteomes" id="UP000199318">
    <property type="component" value="Unassembled WGS sequence"/>
</dbReference>
<dbReference type="AlphaFoldDB" id="A0A1H9SKY9"/>
<evidence type="ECO:0000256" key="1">
    <source>
        <dbReference type="SAM" id="Phobius"/>
    </source>
</evidence>
<dbReference type="RefSeq" id="WP_093072477.1">
    <property type="nucleotide sequence ID" value="NZ_BJVE01000089.1"/>
</dbReference>
<sequence length="125" mass="13599">MSYSKRLLIASAFFGVIGVGIGGHMAGAGSLAWSAVHAHILVVGWLSLFAWSMYYKVYTPPNAALAAVHFWTALVGAAGLNIGMYVYMMDTFLPEVLSLILYISMGTVLIISYIVFFIMTILQPE</sequence>
<gene>
    <name evidence="2" type="ORF">SAMN05444126_10751</name>
</gene>
<keyword evidence="1" id="KW-1133">Transmembrane helix</keyword>
<keyword evidence="1" id="KW-0812">Transmembrane</keyword>
<reference evidence="3" key="1">
    <citation type="submission" date="2016-10" db="EMBL/GenBank/DDBJ databases">
        <authorList>
            <person name="de Groot N.N."/>
        </authorList>
    </citation>
    <scope>NUCLEOTIDE SEQUENCE [LARGE SCALE GENOMIC DNA]</scope>
    <source>
        <strain evidence="3">10nlg</strain>
    </source>
</reference>
<keyword evidence="3" id="KW-1185">Reference proteome</keyword>
<name>A0A1H9SKY9_9BACI</name>
<feature type="transmembrane region" description="Helical" evidence="1">
    <location>
        <begin position="7"/>
        <end position="25"/>
    </location>
</feature>
<evidence type="ECO:0000313" key="2">
    <source>
        <dbReference type="EMBL" id="SER85617.1"/>
    </source>
</evidence>
<dbReference type="OrthoDB" id="2452746at2"/>
<feature type="transmembrane region" description="Helical" evidence="1">
    <location>
        <begin position="63"/>
        <end position="87"/>
    </location>
</feature>
<feature type="transmembrane region" description="Helical" evidence="1">
    <location>
        <begin position="99"/>
        <end position="122"/>
    </location>
</feature>
<feature type="transmembrane region" description="Helical" evidence="1">
    <location>
        <begin position="31"/>
        <end position="51"/>
    </location>
</feature>
<evidence type="ECO:0000313" key="3">
    <source>
        <dbReference type="Proteomes" id="UP000199318"/>
    </source>
</evidence>
<dbReference type="EMBL" id="FOGV01000007">
    <property type="protein sequence ID" value="SER85617.1"/>
    <property type="molecule type" value="Genomic_DNA"/>
</dbReference>
<comment type="caution">
    <text evidence="2">The sequence shown here is derived from an EMBL/GenBank/DDBJ whole genome shotgun (WGS) entry which is preliminary data.</text>
</comment>